<protein>
    <submittedName>
        <fullName evidence="2">Uncharacterized protein</fullName>
    </submittedName>
</protein>
<gene>
    <name evidence="2" type="ORF">DCAF_LOCUS377</name>
</gene>
<evidence type="ECO:0000256" key="1">
    <source>
        <dbReference type="SAM" id="MobiDB-lite"/>
    </source>
</evidence>
<evidence type="ECO:0000313" key="3">
    <source>
        <dbReference type="Proteomes" id="UP001314170"/>
    </source>
</evidence>
<accession>A0AAV1QM62</accession>
<name>A0AAV1QM62_9ROSI</name>
<evidence type="ECO:0000313" key="2">
    <source>
        <dbReference type="EMBL" id="CAK7322766.1"/>
    </source>
</evidence>
<keyword evidence="3" id="KW-1185">Reference proteome</keyword>
<dbReference type="EMBL" id="CAWUPB010000027">
    <property type="protein sequence ID" value="CAK7322766.1"/>
    <property type="molecule type" value="Genomic_DNA"/>
</dbReference>
<proteinExistence type="predicted"/>
<organism evidence="2 3">
    <name type="scientific">Dovyalis caffra</name>
    <dbReference type="NCBI Taxonomy" id="77055"/>
    <lineage>
        <taxon>Eukaryota</taxon>
        <taxon>Viridiplantae</taxon>
        <taxon>Streptophyta</taxon>
        <taxon>Embryophyta</taxon>
        <taxon>Tracheophyta</taxon>
        <taxon>Spermatophyta</taxon>
        <taxon>Magnoliopsida</taxon>
        <taxon>eudicotyledons</taxon>
        <taxon>Gunneridae</taxon>
        <taxon>Pentapetalae</taxon>
        <taxon>rosids</taxon>
        <taxon>fabids</taxon>
        <taxon>Malpighiales</taxon>
        <taxon>Salicaceae</taxon>
        <taxon>Flacourtieae</taxon>
        <taxon>Dovyalis</taxon>
    </lineage>
</organism>
<feature type="region of interest" description="Disordered" evidence="1">
    <location>
        <begin position="1"/>
        <end position="35"/>
    </location>
</feature>
<dbReference type="AlphaFoldDB" id="A0AAV1QM62"/>
<sequence>MEEKRVFKGRKRSLSNGAARESSKGTSNSRTAMIESDRTELLRNCPEGLTGWNEDWVGFLGCKKQPHLVHVKLNKEAILLDSMN</sequence>
<comment type="caution">
    <text evidence="2">The sequence shown here is derived from an EMBL/GenBank/DDBJ whole genome shotgun (WGS) entry which is preliminary data.</text>
</comment>
<dbReference type="Proteomes" id="UP001314170">
    <property type="component" value="Unassembled WGS sequence"/>
</dbReference>
<reference evidence="2 3" key="1">
    <citation type="submission" date="2024-01" db="EMBL/GenBank/DDBJ databases">
        <authorList>
            <person name="Waweru B."/>
        </authorList>
    </citation>
    <scope>NUCLEOTIDE SEQUENCE [LARGE SCALE GENOMIC DNA]</scope>
</reference>